<proteinExistence type="predicted"/>
<sequence>MSEPNAPTPRRRNPVRRFLVFSLIAAVIGVLLAGGGYWAYWNYFARYRPVTLAKNQAEIQRLLESASWIAPLGEGGDPVWVVTYRDCASCRAFERQTFEALRDAGRQPRVIVFARPDREGMAQSTAAERATVAELWLARDPALYQRWTATPSRNWTAAGLQPADGNLARSGVVETARGFVAQLEGLLSGAGVSRGYPIVIWRDAEGHMKACACSDERSFRYLLDDVGADRQTETAETPEAEPQRPDPLALPDLPPPEPAPGAEPQQTEEPADETPSEPRAAPQPQQTEDTVFY</sequence>
<name>A0ABT8SL96_9CAUL</name>
<evidence type="ECO:0000313" key="3">
    <source>
        <dbReference type="EMBL" id="MDO1559330.1"/>
    </source>
</evidence>
<feature type="compositionally biased region" description="Pro residues" evidence="1">
    <location>
        <begin position="252"/>
        <end position="261"/>
    </location>
</feature>
<dbReference type="RefSeq" id="WP_302109765.1">
    <property type="nucleotide sequence ID" value="NZ_JAUKTR010000003.1"/>
</dbReference>
<keyword evidence="4" id="KW-1185">Reference proteome</keyword>
<dbReference type="Proteomes" id="UP001169063">
    <property type="component" value="Unassembled WGS sequence"/>
</dbReference>
<evidence type="ECO:0000256" key="2">
    <source>
        <dbReference type="SAM" id="Phobius"/>
    </source>
</evidence>
<comment type="caution">
    <text evidence="3">The sequence shown here is derived from an EMBL/GenBank/DDBJ whole genome shotgun (WGS) entry which is preliminary data.</text>
</comment>
<evidence type="ECO:0008006" key="5">
    <source>
        <dbReference type="Google" id="ProtNLM"/>
    </source>
</evidence>
<organism evidence="3 4">
    <name type="scientific">Peiella sedimenti</name>
    <dbReference type="NCBI Taxonomy" id="3061083"/>
    <lineage>
        <taxon>Bacteria</taxon>
        <taxon>Pseudomonadati</taxon>
        <taxon>Pseudomonadota</taxon>
        <taxon>Alphaproteobacteria</taxon>
        <taxon>Caulobacterales</taxon>
        <taxon>Caulobacteraceae</taxon>
        <taxon>Peiella</taxon>
    </lineage>
</organism>
<protein>
    <recommendedName>
        <fullName evidence="5">Thioredoxin-like fold domain-containing protein</fullName>
    </recommendedName>
</protein>
<keyword evidence="2" id="KW-0472">Membrane</keyword>
<feature type="region of interest" description="Disordered" evidence="1">
    <location>
        <begin position="230"/>
        <end position="293"/>
    </location>
</feature>
<accession>A0ABT8SL96</accession>
<evidence type="ECO:0000313" key="4">
    <source>
        <dbReference type="Proteomes" id="UP001169063"/>
    </source>
</evidence>
<feature type="compositionally biased region" description="Polar residues" evidence="1">
    <location>
        <begin position="283"/>
        <end position="293"/>
    </location>
</feature>
<feature type="transmembrane region" description="Helical" evidence="2">
    <location>
        <begin position="18"/>
        <end position="41"/>
    </location>
</feature>
<gene>
    <name evidence="3" type="ORF">Q0812_07805</name>
</gene>
<dbReference type="EMBL" id="JAUKTR010000003">
    <property type="protein sequence ID" value="MDO1559330.1"/>
    <property type="molecule type" value="Genomic_DNA"/>
</dbReference>
<reference evidence="3" key="1">
    <citation type="submission" date="2023-07" db="EMBL/GenBank/DDBJ databases">
        <title>Brevundimonas soil sp. nov., isolated from the soil of chemical plant.</title>
        <authorList>
            <person name="Wu N."/>
        </authorList>
    </citation>
    <scope>NUCLEOTIDE SEQUENCE</scope>
    <source>
        <strain evidence="3">XZ-24</strain>
    </source>
</reference>
<keyword evidence="2" id="KW-1133">Transmembrane helix</keyword>
<evidence type="ECO:0000256" key="1">
    <source>
        <dbReference type="SAM" id="MobiDB-lite"/>
    </source>
</evidence>
<keyword evidence="2" id="KW-0812">Transmembrane</keyword>